<reference evidence="5" key="1">
    <citation type="submission" date="2016-07" db="EMBL/GenBank/DDBJ databases">
        <authorList>
            <person name="Florea S."/>
            <person name="Webb J.S."/>
            <person name="Jaromczyk J."/>
            <person name="Schardl C.L."/>
        </authorList>
    </citation>
    <scope>NUCLEOTIDE SEQUENCE [LARGE SCALE GENOMIC DNA]</scope>
    <source>
        <strain evidence="5">Z6</strain>
    </source>
</reference>
<keyword evidence="5" id="KW-1185">Reference proteome</keyword>
<organism evidence="4 5">
    <name type="scientific">Orenia metallireducens</name>
    <dbReference type="NCBI Taxonomy" id="1413210"/>
    <lineage>
        <taxon>Bacteria</taxon>
        <taxon>Bacillati</taxon>
        <taxon>Bacillota</taxon>
        <taxon>Clostridia</taxon>
        <taxon>Halanaerobiales</taxon>
        <taxon>Halobacteroidaceae</taxon>
        <taxon>Orenia</taxon>
    </lineage>
</organism>
<feature type="domain" description="Sporulation protein YpeB N-terminal" evidence="3">
    <location>
        <begin position="34"/>
        <end position="165"/>
    </location>
</feature>
<evidence type="ECO:0008006" key="6">
    <source>
        <dbReference type="Google" id="ProtNLM"/>
    </source>
</evidence>
<dbReference type="AlphaFoldDB" id="A0A1C0AB32"/>
<name>A0A1C0AB32_9FIRM</name>
<dbReference type="OrthoDB" id="2372097at2"/>
<sequence length="478" mass="54065">MDFRTIGIIMLVFALAAVGYWGYNQYNAMQDVQKDLESELNNRYENAFQGLNHHIDALESELGTVMVAQAADNLSVNLSNIWRSAYSAQEDIGQLPLSDQSLDNTKSMLHRILQYTNHLDKKVVNGGLSDKDKKMLESFYKNVMVANKNLEGIHDKMMQKNFKWYDKKRVKMDSDADQEYSASPLAGLVELDKSLKLDDIQKELEAIFPDGGIELKDRDVTLALTEIQGKNVNQKQAIQTAKRFINNPEQYRYNIINKEQLKVNGRTIETHLPAHSIQAINKNNENEIVYIDVSKKGGQVISLLNRRATKDKKITEEQAEAKAKEFLKNNGYEHMEVVSSKPFNDIAMVVLAPVQKVGQYDVIISPDSVSTEVAMDNGEVIGFNGIEYLLHHKNRPESMLIPKLSMEEAKKKISSNLNITHERLVVDTHGGKEVLCYEFIGEIGDGQGDANYRVHINAITGKEEVVHGVDDDFYKNVK</sequence>
<accession>A0A1C0AB32</accession>
<keyword evidence="1" id="KW-0812">Transmembrane</keyword>
<keyword evidence="1" id="KW-0472">Membrane</keyword>
<dbReference type="Proteomes" id="UP000093514">
    <property type="component" value="Unassembled WGS sequence"/>
</dbReference>
<dbReference type="InterPro" id="IPR014239">
    <property type="entry name" value="YpeB_PepSY1-2"/>
</dbReference>
<protein>
    <recommendedName>
        <fullName evidence="6">Germination protein YpeB</fullName>
    </recommendedName>
</protein>
<evidence type="ECO:0000313" key="4">
    <source>
        <dbReference type="EMBL" id="OCL27544.1"/>
    </source>
</evidence>
<reference evidence="4 5" key="2">
    <citation type="submission" date="2016-08" db="EMBL/GenBank/DDBJ databases">
        <title>Orenia metallireducens sp. nov. strain Z6, a Novel Metal-reducing Firmicute from the Deep Subsurface.</title>
        <authorList>
            <person name="Maxim B.I."/>
            <person name="Kenneth K."/>
            <person name="Flynn T.M."/>
            <person name="Oloughlin E.J."/>
            <person name="Locke R.A."/>
            <person name="Weber J.R."/>
            <person name="Egan S.M."/>
            <person name="Mackie R.I."/>
            <person name="Cann I.K."/>
        </authorList>
    </citation>
    <scope>NUCLEOTIDE SEQUENCE [LARGE SCALE GENOMIC DNA]</scope>
    <source>
        <strain evidence="4 5">Z6</strain>
    </source>
</reference>
<keyword evidence="1" id="KW-1133">Transmembrane helix</keyword>
<evidence type="ECO:0000313" key="5">
    <source>
        <dbReference type="Proteomes" id="UP000093514"/>
    </source>
</evidence>
<gene>
    <name evidence="4" type="ORF">U472_03010</name>
</gene>
<dbReference type="Pfam" id="PF14620">
    <property type="entry name" value="YPEB_PepSY1-2"/>
    <property type="match status" value="1"/>
</dbReference>
<evidence type="ECO:0000256" key="1">
    <source>
        <dbReference type="SAM" id="Phobius"/>
    </source>
</evidence>
<dbReference type="InterPro" id="IPR048402">
    <property type="entry name" value="YpeB_N"/>
</dbReference>
<evidence type="ECO:0000259" key="3">
    <source>
        <dbReference type="Pfam" id="PF20769"/>
    </source>
</evidence>
<dbReference type="EMBL" id="LWDV01000007">
    <property type="protein sequence ID" value="OCL27544.1"/>
    <property type="molecule type" value="Genomic_DNA"/>
</dbReference>
<comment type="caution">
    <text evidence="4">The sequence shown here is derived from an EMBL/GenBank/DDBJ whole genome shotgun (WGS) entry which is preliminary data.</text>
</comment>
<dbReference type="Pfam" id="PF20769">
    <property type="entry name" value="YPEB_N"/>
    <property type="match status" value="1"/>
</dbReference>
<dbReference type="GO" id="GO:0009847">
    <property type="term" value="P:spore germination"/>
    <property type="evidence" value="ECO:0007669"/>
    <property type="project" value="InterPro"/>
</dbReference>
<evidence type="ECO:0000259" key="2">
    <source>
        <dbReference type="Pfam" id="PF14620"/>
    </source>
</evidence>
<dbReference type="RefSeq" id="WP_068715394.1">
    <property type="nucleotide sequence ID" value="NZ_LWDV01000007.1"/>
</dbReference>
<feature type="domain" description="Sporulation protein YpeB PepSY1 and PepSY2" evidence="2">
    <location>
        <begin position="224"/>
        <end position="396"/>
    </location>
</feature>
<feature type="transmembrane region" description="Helical" evidence="1">
    <location>
        <begin position="6"/>
        <end position="23"/>
    </location>
</feature>
<proteinExistence type="predicted"/>